<feature type="compositionally biased region" description="Polar residues" evidence="2">
    <location>
        <begin position="291"/>
        <end position="302"/>
    </location>
</feature>
<dbReference type="EMBL" id="HBFM01026445">
    <property type="protein sequence ID" value="CAD8784250.1"/>
    <property type="molecule type" value="Transcribed_RNA"/>
</dbReference>
<evidence type="ECO:0000256" key="1">
    <source>
        <dbReference type="SAM" id="Coils"/>
    </source>
</evidence>
<keyword evidence="1" id="KW-0175">Coiled coil</keyword>
<sequence>MPPRGSKAKPRLQDNIDLSTFRSPKVKLTLTKNNNSEPFLVNDNAASPLINVCSTSNIRKNKVVRNQEVHVIEEDGQKFVGQNNHLEADDFVKTFKFAELDTSYLNQDLTLPLGKLLDTAGLDSKTVDKDSKSLSDTIRNKWKGKTYEQLSIIRAKEINKDKFDQPVPKAPSSLPYKSFSQLGISTKDGEKEIGTVIGKHNEKNIMSAMGDIAEANDGTKEEDAKGRSGNPISSRRGRKPKNVSTFVEPIRTAPLRRGRSSASKAATEALTNRSETATCNGNDAMEEPKESTGQVPNETSYFHPNPLHSKDNNGAVSIEEEIEKPKSNKRGRRKKADSNSDLVPPRDPISNSDVAEDDPKIKSSTRFKNGASKKAIEKSKEAAIDDNPQTISGRRKGSSSFMSLESQHTHIHEDRDDNRTNDGIVSIYINSDGAGKENCKQDEDSNSMHEFEALSQPTSQNVISESVAASQKNVGIDLQLKQSAFAPSTILTSLNNKDKILEEQKNDEGFRTEANIEIEKDVKKSRKRKAGGDDRVKIDEAPRCKELTMEKRLLELERDNKEFRETIAFERQKREILECEMNNLIQQVKSLLQTLL</sequence>
<feature type="compositionally biased region" description="Basic and acidic residues" evidence="2">
    <location>
        <begin position="407"/>
        <end position="420"/>
    </location>
</feature>
<proteinExistence type="predicted"/>
<protein>
    <submittedName>
        <fullName evidence="3">Uncharacterized protein</fullName>
    </submittedName>
</protein>
<accession>A0A7S0YMW4</accession>
<feature type="compositionally biased region" description="Polar residues" evidence="2">
    <location>
        <begin position="260"/>
        <end position="281"/>
    </location>
</feature>
<feature type="compositionally biased region" description="Basic and acidic residues" evidence="2">
    <location>
        <begin position="374"/>
        <end position="383"/>
    </location>
</feature>
<dbReference type="AlphaFoldDB" id="A0A7S0YMW4"/>
<evidence type="ECO:0000256" key="2">
    <source>
        <dbReference type="SAM" id="MobiDB-lite"/>
    </source>
</evidence>
<feature type="compositionally biased region" description="Basic and acidic residues" evidence="2">
    <location>
        <begin position="217"/>
        <end position="226"/>
    </location>
</feature>
<reference evidence="3" key="1">
    <citation type="submission" date="2021-01" db="EMBL/GenBank/DDBJ databases">
        <authorList>
            <person name="Corre E."/>
            <person name="Pelletier E."/>
            <person name="Niang G."/>
            <person name="Scheremetjew M."/>
            <person name="Finn R."/>
            <person name="Kale V."/>
            <person name="Holt S."/>
            <person name="Cochrane G."/>
            <person name="Meng A."/>
            <person name="Brown T."/>
            <person name="Cohen L."/>
        </authorList>
    </citation>
    <scope>NUCLEOTIDE SEQUENCE</scope>
    <source>
        <strain evidence="3">SAG 63-3</strain>
    </source>
</reference>
<evidence type="ECO:0000313" key="3">
    <source>
        <dbReference type="EMBL" id="CAD8784250.1"/>
    </source>
</evidence>
<gene>
    <name evidence="3" type="ORF">PPAR00522_LOCUS17096</name>
</gene>
<feature type="coiled-coil region" evidence="1">
    <location>
        <begin position="553"/>
        <end position="594"/>
    </location>
</feature>
<feature type="compositionally biased region" description="Polar residues" evidence="2">
    <location>
        <begin position="387"/>
        <end position="406"/>
    </location>
</feature>
<organism evidence="3">
    <name type="scientific">Polytomella parva</name>
    <dbReference type="NCBI Taxonomy" id="51329"/>
    <lineage>
        <taxon>Eukaryota</taxon>
        <taxon>Viridiplantae</taxon>
        <taxon>Chlorophyta</taxon>
        <taxon>core chlorophytes</taxon>
        <taxon>Chlorophyceae</taxon>
        <taxon>CS clade</taxon>
        <taxon>Chlamydomonadales</taxon>
        <taxon>Chlamydomonadaceae</taxon>
        <taxon>Polytomella</taxon>
    </lineage>
</organism>
<name>A0A7S0YMW4_9CHLO</name>
<feature type="region of interest" description="Disordered" evidence="2">
    <location>
        <begin position="215"/>
        <end position="420"/>
    </location>
</feature>